<evidence type="ECO:0000313" key="9">
    <source>
        <dbReference type="Proteomes" id="UP000184383"/>
    </source>
</evidence>
<dbReference type="Pfam" id="PF20684">
    <property type="entry name" value="Fung_rhodopsin"/>
    <property type="match status" value="1"/>
</dbReference>
<dbReference type="InterPro" id="IPR049326">
    <property type="entry name" value="Rhodopsin_dom_fungi"/>
</dbReference>
<evidence type="ECO:0000256" key="6">
    <source>
        <dbReference type="SAM" id="Phobius"/>
    </source>
</evidence>
<evidence type="ECO:0000256" key="5">
    <source>
        <dbReference type="ARBA" id="ARBA00038359"/>
    </source>
</evidence>
<keyword evidence="4 6" id="KW-0472">Membrane</keyword>
<dbReference type="Proteomes" id="UP000184383">
    <property type="component" value="Unassembled WGS sequence"/>
</dbReference>
<dbReference type="STRING" id="1073089.A0A1L9RDW6"/>
<dbReference type="PANTHER" id="PTHR33048">
    <property type="entry name" value="PTH11-LIKE INTEGRAL MEMBRANE PROTEIN (AFU_ORTHOLOGUE AFUA_5G11245)"/>
    <property type="match status" value="1"/>
</dbReference>
<keyword evidence="2 6" id="KW-0812">Transmembrane</keyword>
<feature type="transmembrane region" description="Helical" evidence="6">
    <location>
        <begin position="30"/>
        <end position="53"/>
    </location>
</feature>
<dbReference type="EMBL" id="KV878214">
    <property type="protein sequence ID" value="OJJ33053.1"/>
    <property type="molecule type" value="Genomic_DNA"/>
</dbReference>
<evidence type="ECO:0000256" key="1">
    <source>
        <dbReference type="ARBA" id="ARBA00004141"/>
    </source>
</evidence>
<dbReference type="VEuPathDB" id="FungiDB:ASPWEDRAFT_43103"/>
<keyword evidence="9" id="KW-1185">Reference proteome</keyword>
<evidence type="ECO:0000259" key="7">
    <source>
        <dbReference type="Pfam" id="PF20684"/>
    </source>
</evidence>
<feature type="domain" description="Rhodopsin" evidence="7">
    <location>
        <begin position="5"/>
        <end position="208"/>
    </location>
</feature>
<dbReference type="GeneID" id="63751800"/>
<dbReference type="PANTHER" id="PTHR33048:SF132">
    <property type="entry name" value="MEMBRANE PROTEIN, PUTATIVE (AFU_ORTHOLOGUE AFUA_6G07820)-RELATED"/>
    <property type="match status" value="1"/>
</dbReference>
<dbReference type="AlphaFoldDB" id="A0A1L9RDW6"/>
<feature type="transmembrane region" description="Helical" evidence="6">
    <location>
        <begin position="115"/>
        <end position="137"/>
    </location>
</feature>
<sequence>MGFYVVEVVNGMGMHIADIPPEILMAQMKAFWITIPFYNATVLCAKASILMQYFHLFTSKKYMRVVCWTMITMLGIYGTWCVLSAFLNCLPVAKFWDPSIEGFCLSSKGLWFSNAAMHISTDIAILVIPVPALATLALPRKQRFVLITIFALGGFVCVTSICRLVALKKISESADPTYDNVGAASWSAVECNVGIICACLPTLRPLVSSIMPHLLSTFGSGSNTYGNSPKFHGRAPTYWTGTGVSRTITHHEDPEYGDAERKLNFMPGSENATAMSRDFQKSYQATITTECKSDNSR</sequence>
<proteinExistence type="inferred from homology"/>
<dbReference type="InterPro" id="IPR052337">
    <property type="entry name" value="SAT4-like"/>
</dbReference>
<protein>
    <recommendedName>
        <fullName evidence="7">Rhodopsin domain-containing protein</fullName>
    </recommendedName>
</protein>
<comment type="similarity">
    <text evidence="5">Belongs to the SAT4 family.</text>
</comment>
<feature type="transmembrane region" description="Helical" evidence="6">
    <location>
        <begin position="144"/>
        <end position="166"/>
    </location>
</feature>
<keyword evidence="3 6" id="KW-1133">Transmembrane helix</keyword>
<accession>A0A1L9RDW6</accession>
<evidence type="ECO:0000256" key="2">
    <source>
        <dbReference type="ARBA" id="ARBA00022692"/>
    </source>
</evidence>
<reference evidence="9" key="1">
    <citation type="journal article" date="2017" name="Genome Biol.">
        <title>Comparative genomics reveals high biological diversity and specific adaptations in the industrially and medically important fungal genus Aspergillus.</title>
        <authorList>
            <person name="de Vries R.P."/>
            <person name="Riley R."/>
            <person name="Wiebenga A."/>
            <person name="Aguilar-Osorio G."/>
            <person name="Amillis S."/>
            <person name="Uchima C.A."/>
            <person name="Anderluh G."/>
            <person name="Asadollahi M."/>
            <person name="Askin M."/>
            <person name="Barry K."/>
            <person name="Battaglia E."/>
            <person name="Bayram O."/>
            <person name="Benocci T."/>
            <person name="Braus-Stromeyer S.A."/>
            <person name="Caldana C."/>
            <person name="Canovas D."/>
            <person name="Cerqueira G.C."/>
            <person name="Chen F."/>
            <person name="Chen W."/>
            <person name="Choi C."/>
            <person name="Clum A."/>
            <person name="Dos Santos R.A."/>
            <person name="Damasio A.R."/>
            <person name="Diallinas G."/>
            <person name="Emri T."/>
            <person name="Fekete E."/>
            <person name="Flipphi M."/>
            <person name="Freyberg S."/>
            <person name="Gallo A."/>
            <person name="Gournas C."/>
            <person name="Habgood R."/>
            <person name="Hainaut M."/>
            <person name="Harispe M.L."/>
            <person name="Henrissat B."/>
            <person name="Hilden K.S."/>
            <person name="Hope R."/>
            <person name="Hossain A."/>
            <person name="Karabika E."/>
            <person name="Karaffa L."/>
            <person name="Karanyi Z."/>
            <person name="Krasevec N."/>
            <person name="Kuo A."/>
            <person name="Kusch H."/>
            <person name="LaButti K."/>
            <person name="Lagendijk E.L."/>
            <person name="Lapidus A."/>
            <person name="Levasseur A."/>
            <person name="Lindquist E."/>
            <person name="Lipzen A."/>
            <person name="Logrieco A.F."/>
            <person name="MacCabe A."/>
            <person name="Maekelae M.R."/>
            <person name="Malavazi I."/>
            <person name="Melin P."/>
            <person name="Meyer V."/>
            <person name="Mielnichuk N."/>
            <person name="Miskei M."/>
            <person name="Molnar A.P."/>
            <person name="Mule G."/>
            <person name="Ngan C.Y."/>
            <person name="Orejas M."/>
            <person name="Orosz E."/>
            <person name="Ouedraogo J.P."/>
            <person name="Overkamp K.M."/>
            <person name="Park H.-S."/>
            <person name="Perrone G."/>
            <person name="Piumi F."/>
            <person name="Punt P.J."/>
            <person name="Ram A.F."/>
            <person name="Ramon A."/>
            <person name="Rauscher S."/>
            <person name="Record E."/>
            <person name="Riano-Pachon D.M."/>
            <person name="Robert V."/>
            <person name="Roehrig J."/>
            <person name="Ruller R."/>
            <person name="Salamov A."/>
            <person name="Salih N.S."/>
            <person name="Samson R.A."/>
            <person name="Sandor E."/>
            <person name="Sanguinetti M."/>
            <person name="Schuetze T."/>
            <person name="Sepcic K."/>
            <person name="Shelest E."/>
            <person name="Sherlock G."/>
            <person name="Sophianopoulou V."/>
            <person name="Squina F.M."/>
            <person name="Sun H."/>
            <person name="Susca A."/>
            <person name="Todd R.B."/>
            <person name="Tsang A."/>
            <person name="Unkles S.E."/>
            <person name="van de Wiele N."/>
            <person name="van Rossen-Uffink D."/>
            <person name="Oliveira J.V."/>
            <person name="Vesth T.C."/>
            <person name="Visser J."/>
            <person name="Yu J.-H."/>
            <person name="Zhou M."/>
            <person name="Andersen M.R."/>
            <person name="Archer D.B."/>
            <person name="Baker S.E."/>
            <person name="Benoit I."/>
            <person name="Brakhage A.A."/>
            <person name="Braus G.H."/>
            <person name="Fischer R."/>
            <person name="Frisvad J.C."/>
            <person name="Goldman G.H."/>
            <person name="Houbraken J."/>
            <person name="Oakley B."/>
            <person name="Pocsi I."/>
            <person name="Scazzocchio C."/>
            <person name="Seiboth B."/>
            <person name="vanKuyk P.A."/>
            <person name="Wortman J."/>
            <person name="Dyer P.S."/>
            <person name="Grigoriev I.V."/>
        </authorList>
    </citation>
    <scope>NUCLEOTIDE SEQUENCE [LARGE SCALE GENOMIC DNA]</scope>
    <source>
        <strain evidence="9">DTO 134E9</strain>
    </source>
</reference>
<feature type="transmembrane region" description="Helical" evidence="6">
    <location>
        <begin position="65"/>
        <end position="87"/>
    </location>
</feature>
<name>A0A1L9RDW6_ASPWE</name>
<dbReference type="OrthoDB" id="444631at2759"/>
<organism evidence="8 9">
    <name type="scientific">Aspergillus wentii DTO 134E9</name>
    <dbReference type="NCBI Taxonomy" id="1073089"/>
    <lineage>
        <taxon>Eukaryota</taxon>
        <taxon>Fungi</taxon>
        <taxon>Dikarya</taxon>
        <taxon>Ascomycota</taxon>
        <taxon>Pezizomycotina</taxon>
        <taxon>Eurotiomycetes</taxon>
        <taxon>Eurotiomycetidae</taxon>
        <taxon>Eurotiales</taxon>
        <taxon>Aspergillaceae</taxon>
        <taxon>Aspergillus</taxon>
        <taxon>Aspergillus subgen. Cremei</taxon>
    </lineage>
</organism>
<evidence type="ECO:0000313" key="8">
    <source>
        <dbReference type="EMBL" id="OJJ33053.1"/>
    </source>
</evidence>
<dbReference type="GO" id="GO:0016020">
    <property type="term" value="C:membrane"/>
    <property type="evidence" value="ECO:0007669"/>
    <property type="project" value="UniProtKB-SubCell"/>
</dbReference>
<evidence type="ECO:0000256" key="4">
    <source>
        <dbReference type="ARBA" id="ARBA00023136"/>
    </source>
</evidence>
<gene>
    <name evidence="8" type="ORF">ASPWEDRAFT_43103</name>
</gene>
<comment type="subcellular location">
    <subcellularLocation>
        <location evidence="1">Membrane</location>
        <topology evidence="1">Multi-pass membrane protein</topology>
    </subcellularLocation>
</comment>
<dbReference type="RefSeq" id="XP_040686730.1">
    <property type="nucleotide sequence ID" value="XM_040835952.1"/>
</dbReference>
<evidence type="ECO:0000256" key="3">
    <source>
        <dbReference type="ARBA" id="ARBA00022989"/>
    </source>
</evidence>